<dbReference type="AlphaFoldDB" id="B6VXU3"/>
<protein>
    <submittedName>
        <fullName evidence="1">Uncharacterized protein</fullName>
    </submittedName>
</protein>
<accession>B6VXU3</accession>
<sequence>MFFLKMIAISDVAELNMLVARSEQHDLFMLSFVRRCCYSKGKSDYR</sequence>
<dbReference type="EMBL" id="ABWZ01000040">
    <property type="protein sequence ID" value="EEB25436.1"/>
    <property type="molecule type" value="Genomic_DNA"/>
</dbReference>
<gene>
    <name evidence="1" type="ORF">BACDOR_02076</name>
</gene>
<dbReference type="HOGENOM" id="CLU_3180046_0_0_10"/>
<reference evidence="1 2" key="1">
    <citation type="submission" date="2008-10" db="EMBL/GenBank/DDBJ databases">
        <title>Draft genome sequence of Bacteroides dorei (DSM 17855).</title>
        <authorList>
            <person name="Sudarsanam P."/>
            <person name="Ley R."/>
            <person name="Guruge J."/>
            <person name="Turnbaugh P.J."/>
            <person name="Mahowald M."/>
            <person name="Liep D."/>
            <person name="Gordon J."/>
        </authorList>
    </citation>
    <scope>NUCLEOTIDE SEQUENCE [LARGE SCALE GENOMIC DNA]</scope>
    <source>
        <strain evidence="1 2">DSM 17855</strain>
    </source>
</reference>
<evidence type="ECO:0000313" key="1">
    <source>
        <dbReference type="EMBL" id="EEB25436.1"/>
    </source>
</evidence>
<proteinExistence type="predicted"/>
<evidence type="ECO:0000313" key="2">
    <source>
        <dbReference type="Proteomes" id="UP000004849"/>
    </source>
</evidence>
<dbReference type="Proteomes" id="UP000004849">
    <property type="component" value="Unassembled WGS sequence"/>
</dbReference>
<organism evidence="1 2">
    <name type="scientific">Phocaeicola dorei DSM 17855</name>
    <dbReference type="NCBI Taxonomy" id="483217"/>
    <lineage>
        <taxon>Bacteria</taxon>
        <taxon>Pseudomonadati</taxon>
        <taxon>Bacteroidota</taxon>
        <taxon>Bacteroidia</taxon>
        <taxon>Bacteroidales</taxon>
        <taxon>Bacteroidaceae</taxon>
        <taxon>Phocaeicola</taxon>
    </lineage>
</organism>
<reference evidence="1 2" key="2">
    <citation type="submission" date="2008-10" db="EMBL/GenBank/DDBJ databases">
        <authorList>
            <person name="Fulton L."/>
            <person name="Clifton S."/>
            <person name="Fulton B."/>
            <person name="Xu J."/>
            <person name="Minx P."/>
            <person name="Pepin K.H."/>
            <person name="Johnson M."/>
            <person name="Thiruvilangam P."/>
            <person name="Bhonagiri V."/>
            <person name="Nash W.E."/>
            <person name="Mardis E.R."/>
            <person name="Wilson R.K."/>
        </authorList>
    </citation>
    <scope>NUCLEOTIDE SEQUENCE [LARGE SCALE GENOMIC DNA]</scope>
    <source>
        <strain evidence="1 2">DSM 17855</strain>
    </source>
</reference>
<name>B6VXU3_9BACT</name>